<dbReference type="GeneID" id="55604634"/>
<name>A0A223LE19_9CAUD</name>
<dbReference type="EMBL" id="MF448340">
    <property type="protein sequence ID" value="ASU00285.1"/>
    <property type="molecule type" value="Genomic_DNA"/>
</dbReference>
<evidence type="ECO:0000313" key="1">
    <source>
        <dbReference type="EMBL" id="ASU00285.1"/>
    </source>
</evidence>
<organism evidence="1 2">
    <name type="scientific">Aeromonas phage AS-zj</name>
    <dbReference type="NCBI Taxonomy" id="2024208"/>
    <lineage>
        <taxon>Viruses</taxon>
        <taxon>Duplodnaviria</taxon>
        <taxon>Heunggongvirae</taxon>
        <taxon>Uroviricota</taxon>
        <taxon>Caudoviricetes</taxon>
        <taxon>Pantevenvirales</taxon>
        <taxon>Straboviridae</taxon>
        <taxon>Emmerichvirinae</taxon>
        <taxon>Ceceduovirus</taxon>
        <taxon>Ceceduovirus aszj</taxon>
    </lineage>
</organism>
<dbReference type="RefSeq" id="YP_009834567.1">
    <property type="nucleotide sequence ID" value="NC_048673.1"/>
</dbReference>
<sequence>MKMFSTVTSLLTVRNIKFFEFYIKDICSGELSWFTYDGFVYLFKKDTNEFIDGEIDYEDPENSQNVVDSFINSHCDLPHRFSLVDQIDQLQEELKDRLYQDFRFNRDMTDKK</sequence>
<keyword evidence="2" id="KW-1185">Reference proteome</keyword>
<accession>A0A223LE19</accession>
<protein>
    <submittedName>
        <fullName evidence="1">Uncharacterized protein</fullName>
    </submittedName>
</protein>
<dbReference type="Proteomes" id="UP000226092">
    <property type="component" value="Segment"/>
</dbReference>
<evidence type="ECO:0000313" key="2">
    <source>
        <dbReference type="Proteomes" id="UP000226092"/>
    </source>
</evidence>
<proteinExistence type="predicted"/>
<dbReference type="KEGG" id="vg:55604634"/>
<reference evidence="1 2" key="1">
    <citation type="submission" date="2017-07" db="EMBL/GenBank/DDBJ databases">
        <title>In vitro design and evaluation of phage cocktails against multidrug-resistant Aeromonas salmonicida.</title>
        <authorList>
            <person name="Chen L."/>
            <person name="Yuan S."/>
            <person name="Ma Y."/>
        </authorList>
    </citation>
    <scope>NUCLEOTIDE SEQUENCE [LARGE SCALE GENOMIC DNA]</scope>
</reference>